<dbReference type="PANTHER" id="PTHR48090">
    <property type="entry name" value="UNDECAPRENYL-PHOSPHATE 4-DEOXY-4-FORMAMIDO-L-ARABINOSE TRANSFERASE-RELATED"/>
    <property type="match status" value="1"/>
</dbReference>
<dbReference type="InterPro" id="IPR001173">
    <property type="entry name" value="Glyco_trans_2-like"/>
</dbReference>
<comment type="caution">
    <text evidence="2">The sequence shown here is derived from an EMBL/GenBank/DDBJ whole genome shotgun (WGS) entry which is preliminary data.</text>
</comment>
<dbReference type="PANTHER" id="PTHR48090:SF7">
    <property type="entry name" value="RFBJ PROTEIN"/>
    <property type="match status" value="1"/>
</dbReference>
<dbReference type="SUPFAM" id="SSF53448">
    <property type="entry name" value="Nucleotide-diphospho-sugar transferases"/>
    <property type="match status" value="1"/>
</dbReference>
<dbReference type="InterPro" id="IPR029044">
    <property type="entry name" value="Nucleotide-diphossugar_trans"/>
</dbReference>
<proteinExistence type="predicted"/>
<evidence type="ECO:0000259" key="1">
    <source>
        <dbReference type="Pfam" id="PF00535"/>
    </source>
</evidence>
<organism evidence="2 3">
    <name type="scientific">Candidatus Sherwoodlollariibacterium unditelluris</name>
    <dbReference type="NCBI Taxonomy" id="1974757"/>
    <lineage>
        <taxon>Bacteria</taxon>
        <taxon>Pseudomonadati</taxon>
        <taxon>Candidatus Omnitrophota</taxon>
        <taxon>Candidatus Sherwoodlollariibacterium</taxon>
    </lineage>
</organism>
<dbReference type="Pfam" id="PF00535">
    <property type="entry name" value="Glycos_transf_2"/>
    <property type="match status" value="1"/>
</dbReference>
<dbReference type="Proteomes" id="UP000231292">
    <property type="component" value="Unassembled WGS sequence"/>
</dbReference>
<feature type="domain" description="Glycosyltransferase 2-like" evidence="1">
    <location>
        <begin position="5"/>
        <end position="160"/>
    </location>
</feature>
<dbReference type="AlphaFoldDB" id="A0A2G9YIA8"/>
<accession>A0A2G9YIA8</accession>
<dbReference type="EMBL" id="PCRK01000136">
    <property type="protein sequence ID" value="PIP18970.1"/>
    <property type="molecule type" value="Genomic_DNA"/>
</dbReference>
<dbReference type="CDD" id="cd04179">
    <property type="entry name" value="DPM_DPG-synthase_like"/>
    <property type="match status" value="1"/>
</dbReference>
<evidence type="ECO:0000313" key="3">
    <source>
        <dbReference type="Proteomes" id="UP000231292"/>
    </source>
</evidence>
<name>A0A2G9YIA8_9BACT</name>
<dbReference type="GO" id="GO:0016740">
    <property type="term" value="F:transferase activity"/>
    <property type="evidence" value="ECO:0007669"/>
    <property type="project" value="UniProtKB-KW"/>
</dbReference>
<evidence type="ECO:0000313" key="2">
    <source>
        <dbReference type="EMBL" id="PIP18970.1"/>
    </source>
</evidence>
<keyword evidence="2" id="KW-0808">Transferase</keyword>
<sequence>MPLLSVIVPVYNEAKYIAGVIDKVNAVAVDKEIIVVDDSSNDGTDKVLRGLQYPNLKVIHHSSNRGKGAAVLTGISQATGEYVIVQDADFEYDPADYIKLMDAIQRGDGDLILGARFTEGYHGMKIPKVGNRLLTGLMNMLFGVKLNDCFTCYKLMRKADLLVLSLDSKSFDIEIEILVKAIRKKMRIAEVPVSYNPRTYHEGKKIRIKDGIWAAIRIFRFRFS</sequence>
<dbReference type="InterPro" id="IPR050256">
    <property type="entry name" value="Glycosyltransferase_2"/>
</dbReference>
<dbReference type="Gene3D" id="3.90.550.10">
    <property type="entry name" value="Spore Coat Polysaccharide Biosynthesis Protein SpsA, Chain A"/>
    <property type="match status" value="1"/>
</dbReference>
<reference evidence="2 3" key="1">
    <citation type="submission" date="2017-09" db="EMBL/GenBank/DDBJ databases">
        <title>Depth-based differentiation of microbial function through sediment-hosted aquifers and enrichment of novel symbionts in the deep terrestrial subsurface.</title>
        <authorList>
            <person name="Probst A.J."/>
            <person name="Ladd B."/>
            <person name="Jarett J.K."/>
            <person name="Geller-Mcgrath D.E."/>
            <person name="Sieber C.M."/>
            <person name="Emerson J.B."/>
            <person name="Anantharaman K."/>
            <person name="Thomas B.C."/>
            <person name="Malmstrom R."/>
            <person name="Stieglmeier M."/>
            <person name="Klingl A."/>
            <person name="Woyke T."/>
            <person name="Ryan C.M."/>
            <person name="Banfield J.F."/>
        </authorList>
    </citation>
    <scope>NUCLEOTIDE SEQUENCE [LARGE SCALE GENOMIC DNA]</scope>
    <source>
        <strain evidence="2">CG23_combo_of_CG06-09_8_20_14_all_41_10</strain>
    </source>
</reference>
<protein>
    <submittedName>
        <fullName evidence="2">Glycosyl transferase</fullName>
    </submittedName>
</protein>
<gene>
    <name evidence="2" type="ORF">COX41_05425</name>
</gene>